<proteinExistence type="predicted"/>
<dbReference type="Proteomes" id="UP001153269">
    <property type="component" value="Unassembled WGS sequence"/>
</dbReference>
<name>A0A9N7UMK3_PLEPL</name>
<gene>
    <name evidence="1" type="ORF">PLEPLA_LOCUS21090</name>
</gene>
<evidence type="ECO:0000313" key="1">
    <source>
        <dbReference type="EMBL" id="CAB1433002.1"/>
    </source>
</evidence>
<sequence>MQLDDRDFVNDLTLLYLVSTADTVDKRTGRQLASIDLNIHKCVMFNVMFPSLPFRTRVDKNIYLLQSHLTRDSPIVSIPIADKSKMISRARQQDSKGGLWDDREGIDRRRAKMNATGVAHSRQTNGQLMIKRMGGLLLGGQGLFKPIDRDSYAK</sequence>
<feature type="non-terminal residue" evidence="1">
    <location>
        <position position="154"/>
    </location>
</feature>
<organism evidence="1 2">
    <name type="scientific">Pleuronectes platessa</name>
    <name type="common">European plaice</name>
    <dbReference type="NCBI Taxonomy" id="8262"/>
    <lineage>
        <taxon>Eukaryota</taxon>
        <taxon>Metazoa</taxon>
        <taxon>Chordata</taxon>
        <taxon>Craniata</taxon>
        <taxon>Vertebrata</taxon>
        <taxon>Euteleostomi</taxon>
        <taxon>Actinopterygii</taxon>
        <taxon>Neopterygii</taxon>
        <taxon>Teleostei</taxon>
        <taxon>Neoteleostei</taxon>
        <taxon>Acanthomorphata</taxon>
        <taxon>Carangaria</taxon>
        <taxon>Pleuronectiformes</taxon>
        <taxon>Pleuronectoidei</taxon>
        <taxon>Pleuronectidae</taxon>
        <taxon>Pleuronectes</taxon>
    </lineage>
</organism>
<keyword evidence="2" id="KW-1185">Reference proteome</keyword>
<protein>
    <submittedName>
        <fullName evidence="1">Uncharacterized protein</fullName>
    </submittedName>
</protein>
<reference evidence="1" key="1">
    <citation type="submission" date="2020-03" db="EMBL/GenBank/DDBJ databases">
        <authorList>
            <person name="Weist P."/>
        </authorList>
    </citation>
    <scope>NUCLEOTIDE SEQUENCE</scope>
</reference>
<dbReference type="AlphaFoldDB" id="A0A9N7UMK3"/>
<evidence type="ECO:0000313" key="2">
    <source>
        <dbReference type="Proteomes" id="UP001153269"/>
    </source>
</evidence>
<comment type="caution">
    <text evidence="1">The sequence shown here is derived from an EMBL/GenBank/DDBJ whole genome shotgun (WGS) entry which is preliminary data.</text>
</comment>
<dbReference type="EMBL" id="CADEAL010001502">
    <property type="protein sequence ID" value="CAB1433002.1"/>
    <property type="molecule type" value="Genomic_DNA"/>
</dbReference>
<accession>A0A9N7UMK3</accession>